<sequence length="47" mass="5299">MRVKVAIWRGLTKEERLQVLIVAAAFQKAIWNQRKEKAAECGNTATA</sequence>
<accession>A0A1G8EIV3</accession>
<name>A0A1G8EIV3_ANETH</name>
<gene>
    <name evidence="1" type="ORF">SAMN04489735_104435</name>
</gene>
<dbReference type="Proteomes" id="UP000198956">
    <property type="component" value="Unassembled WGS sequence"/>
</dbReference>
<dbReference type="EMBL" id="FNDE01000044">
    <property type="protein sequence ID" value="SDH69740.1"/>
    <property type="molecule type" value="Genomic_DNA"/>
</dbReference>
<dbReference type="RefSeq" id="WP_175493659.1">
    <property type="nucleotide sequence ID" value="NZ_FNDE01000044.1"/>
</dbReference>
<evidence type="ECO:0000313" key="2">
    <source>
        <dbReference type="Proteomes" id="UP000198956"/>
    </source>
</evidence>
<protein>
    <submittedName>
        <fullName evidence="1">Uncharacterized protein</fullName>
    </submittedName>
</protein>
<dbReference type="AlphaFoldDB" id="A0A1G8EIV3"/>
<reference evidence="1 2" key="1">
    <citation type="submission" date="2016-10" db="EMBL/GenBank/DDBJ databases">
        <authorList>
            <person name="de Groot N.N."/>
        </authorList>
    </citation>
    <scope>NUCLEOTIDE SEQUENCE [LARGE SCALE GENOMIC DNA]</scope>
    <source>
        <strain evidence="1 2">L 420-91</strain>
    </source>
</reference>
<proteinExistence type="predicted"/>
<evidence type="ECO:0000313" key="1">
    <source>
        <dbReference type="EMBL" id="SDH69740.1"/>
    </source>
</evidence>
<organism evidence="1 2">
    <name type="scientific">Aneurinibacillus thermoaerophilus</name>
    <dbReference type="NCBI Taxonomy" id="143495"/>
    <lineage>
        <taxon>Bacteria</taxon>
        <taxon>Bacillati</taxon>
        <taxon>Bacillota</taxon>
        <taxon>Bacilli</taxon>
        <taxon>Bacillales</taxon>
        <taxon>Paenibacillaceae</taxon>
        <taxon>Aneurinibacillus group</taxon>
        <taxon>Aneurinibacillus</taxon>
    </lineage>
</organism>